<sequence length="431" mass="49992">MNDYIIGYKTKMIELLNWYILIPFLLLGLFFIVTNKKIAKYKYLFRNTILSSSKKYELAPVLRGRIYYPRYFYIPSLKQYLVYSDVDETGDFREYQNENKSDGKAYALLDETGNNLTVLQTSLSFSNRSGCFYGPASYIPLLETGRTKELPYDQIYNAALDLGRRDFEKLFIQLYTSSEYIEYINLRLLGDQIHEAGVIFKKGGKVEILLSGVRDSRMIRRFYEDRTVNDFDDYYLPDISNKETFPPSEPEIEMIRLETTNTNPFVHWRTGFNREFTIVNYRKEFSEGLQGVARYGCIPIYTLGESVGTAYVRFRARGETFRIKILEVPKISFVPAYNLGLRTFQLPKNIRTQNSLVFMESAQNGGSNRLGGGVFVVRNSTNTDSFADLPQGMTEKYFNTLPLNVQNALLNEKNGEKLLENIKKYPDQKNK</sequence>
<comment type="caution">
    <text evidence="2">The sequence shown here is derived from an EMBL/GenBank/DDBJ whole genome shotgun (WGS) entry which is preliminary data.</text>
</comment>
<protein>
    <recommendedName>
        <fullName evidence="4">DKNYY family protein</fullName>
    </recommendedName>
</protein>
<keyword evidence="3" id="KW-1185">Reference proteome</keyword>
<name>A0ABQ1UNA9_9FLAO</name>
<evidence type="ECO:0000313" key="2">
    <source>
        <dbReference type="EMBL" id="GGF21359.1"/>
    </source>
</evidence>
<proteinExistence type="predicted"/>
<dbReference type="EMBL" id="BMKP01000008">
    <property type="protein sequence ID" value="GGF21359.1"/>
    <property type="molecule type" value="Genomic_DNA"/>
</dbReference>
<accession>A0ABQ1UNA9</accession>
<dbReference type="Proteomes" id="UP000655016">
    <property type="component" value="Unassembled WGS sequence"/>
</dbReference>
<evidence type="ECO:0008006" key="4">
    <source>
        <dbReference type="Google" id="ProtNLM"/>
    </source>
</evidence>
<gene>
    <name evidence="2" type="ORF">GCM10011518_33170</name>
</gene>
<organism evidence="2 3">
    <name type="scientific">Flavobacterium limi</name>
    <dbReference type="NCBI Taxonomy" id="2045105"/>
    <lineage>
        <taxon>Bacteria</taxon>
        <taxon>Pseudomonadati</taxon>
        <taxon>Bacteroidota</taxon>
        <taxon>Flavobacteriia</taxon>
        <taxon>Flavobacteriales</taxon>
        <taxon>Flavobacteriaceae</taxon>
        <taxon>Flavobacterium</taxon>
    </lineage>
</organism>
<evidence type="ECO:0000313" key="3">
    <source>
        <dbReference type="Proteomes" id="UP000655016"/>
    </source>
</evidence>
<dbReference type="RefSeq" id="WP_163395563.1">
    <property type="nucleotide sequence ID" value="NZ_BMKP01000008.1"/>
</dbReference>
<reference evidence="3" key="1">
    <citation type="journal article" date="2019" name="Int. J. Syst. Evol. Microbiol.">
        <title>The Global Catalogue of Microorganisms (GCM) 10K type strain sequencing project: providing services to taxonomists for standard genome sequencing and annotation.</title>
        <authorList>
            <consortium name="The Broad Institute Genomics Platform"/>
            <consortium name="The Broad Institute Genome Sequencing Center for Infectious Disease"/>
            <person name="Wu L."/>
            <person name="Ma J."/>
        </authorList>
    </citation>
    <scope>NUCLEOTIDE SEQUENCE [LARGE SCALE GENOMIC DNA]</scope>
    <source>
        <strain evidence="3">CGMCC 1.16060</strain>
    </source>
</reference>
<keyword evidence="1" id="KW-0472">Membrane</keyword>
<keyword evidence="1" id="KW-0812">Transmembrane</keyword>
<keyword evidence="1" id="KW-1133">Transmembrane helix</keyword>
<feature type="transmembrane region" description="Helical" evidence="1">
    <location>
        <begin position="16"/>
        <end position="34"/>
    </location>
</feature>
<evidence type="ECO:0000256" key="1">
    <source>
        <dbReference type="SAM" id="Phobius"/>
    </source>
</evidence>